<dbReference type="SMART" id="SM00408">
    <property type="entry name" value="IGc2"/>
    <property type="match status" value="1"/>
</dbReference>
<dbReference type="VEuPathDB" id="VectorBase:RSAN_035717"/>
<proteinExistence type="predicted"/>
<evidence type="ECO:0000259" key="2">
    <source>
        <dbReference type="PROSITE" id="PS50835"/>
    </source>
</evidence>
<feature type="region of interest" description="Disordered" evidence="1">
    <location>
        <begin position="256"/>
        <end position="298"/>
    </location>
</feature>
<dbReference type="InterPro" id="IPR007110">
    <property type="entry name" value="Ig-like_dom"/>
</dbReference>
<dbReference type="AlphaFoldDB" id="A0A9D4TEE3"/>
<keyword evidence="4" id="KW-1185">Reference proteome</keyword>
<dbReference type="InterPro" id="IPR003598">
    <property type="entry name" value="Ig_sub2"/>
</dbReference>
<feature type="compositionally biased region" description="Polar residues" evidence="1">
    <location>
        <begin position="183"/>
        <end position="196"/>
    </location>
</feature>
<evidence type="ECO:0000313" key="3">
    <source>
        <dbReference type="EMBL" id="KAH7989028.1"/>
    </source>
</evidence>
<feature type="domain" description="Ig-like" evidence="2">
    <location>
        <begin position="297"/>
        <end position="379"/>
    </location>
</feature>
<dbReference type="SUPFAM" id="SSF48726">
    <property type="entry name" value="Immunoglobulin"/>
    <property type="match status" value="1"/>
</dbReference>
<dbReference type="Gene3D" id="2.60.40.10">
    <property type="entry name" value="Immunoglobulins"/>
    <property type="match status" value="1"/>
</dbReference>
<dbReference type="PROSITE" id="PS50835">
    <property type="entry name" value="IG_LIKE"/>
    <property type="match status" value="1"/>
</dbReference>
<dbReference type="Proteomes" id="UP000821837">
    <property type="component" value="Unassembled WGS sequence"/>
</dbReference>
<sequence>MQINPEQALTAFLAKVELEQLSIYGQQTEQQILEPLKAYDQFVEQCFSPFASTLARDRSPYRDLEAELNNMVSALKAEVDKVQLAQHLLPQLPSAHWQDRGLEEKDWLGLAAQLYSETFSPEFLVPLLEDDVAFTLQVVDVDLTKYRELAQTHGAVDIDTSRVVHLPKGKIHIHTPYLDPSAFNPQSSAAGHTTTSKTKRPPWKRQESGSERPSLPPAVPHPAKIALIIFNRENEDPIPLDSDACQQVLKAVYSGSSTAQPVGSSGASSSGTPSIQMTPSAEDVSLEPQDHQQLLSPRFLTPPSGGYVGLGEKRALRCEAVGAPAPRLRLLKDDQPLTNWTSLRLVHVLSNIGLSQAGAYQCLAKNTAGAVLSAKAKLQVAHLTPTEEVSEAVHVTVPKGGHVILEPPVVDSVPQATAIWSRLDSTPLDSRKFATTQVWGGEHKAELSIVVPPVDRQFNNLGNGYDSYLECIAAGR</sequence>
<evidence type="ECO:0000256" key="1">
    <source>
        <dbReference type="SAM" id="MobiDB-lite"/>
    </source>
</evidence>
<comment type="caution">
    <text evidence="3">The sequence shown here is derived from an EMBL/GenBank/DDBJ whole genome shotgun (WGS) entry which is preliminary data.</text>
</comment>
<protein>
    <recommendedName>
        <fullName evidence="2">Ig-like domain-containing protein</fullName>
    </recommendedName>
</protein>
<reference evidence="3" key="1">
    <citation type="journal article" date="2020" name="Cell">
        <title>Large-Scale Comparative Analyses of Tick Genomes Elucidate Their Genetic Diversity and Vector Capacities.</title>
        <authorList>
            <consortium name="Tick Genome and Microbiome Consortium (TIGMIC)"/>
            <person name="Jia N."/>
            <person name="Wang J."/>
            <person name="Shi W."/>
            <person name="Du L."/>
            <person name="Sun Y."/>
            <person name="Zhan W."/>
            <person name="Jiang J.F."/>
            <person name="Wang Q."/>
            <person name="Zhang B."/>
            <person name="Ji P."/>
            <person name="Bell-Sakyi L."/>
            <person name="Cui X.M."/>
            <person name="Yuan T.T."/>
            <person name="Jiang B.G."/>
            <person name="Yang W.F."/>
            <person name="Lam T.T."/>
            <person name="Chang Q.C."/>
            <person name="Ding S.J."/>
            <person name="Wang X.J."/>
            <person name="Zhu J.G."/>
            <person name="Ruan X.D."/>
            <person name="Zhao L."/>
            <person name="Wei J.T."/>
            <person name="Ye R.Z."/>
            <person name="Que T.C."/>
            <person name="Du C.H."/>
            <person name="Zhou Y.H."/>
            <person name="Cheng J.X."/>
            <person name="Dai P.F."/>
            <person name="Guo W.B."/>
            <person name="Han X.H."/>
            <person name="Huang E.J."/>
            <person name="Li L.F."/>
            <person name="Wei W."/>
            <person name="Gao Y.C."/>
            <person name="Liu J.Z."/>
            <person name="Shao H.Z."/>
            <person name="Wang X."/>
            <person name="Wang C.C."/>
            <person name="Yang T.C."/>
            <person name="Huo Q.B."/>
            <person name="Li W."/>
            <person name="Chen H.Y."/>
            <person name="Chen S.E."/>
            <person name="Zhou L.G."/>
            <person name="Ni X.B."/>
            <person name="Tian J.H."/>
            <person name="Sheng Y."/>
            <person name="Liu T."/>
            <person name="Pan Y.S."/>
            <person name="Xia L.Y."/>
            <person name="Li J."/>
            <person name="Zhao F."/>
            <person name="Cao W.C."/>
        </authorList>
    </citation>
    <scope>NUCLEOTIDE SEQUENCE</scope>
    <source>
        <strain evidence="3">Rsan-2018</strain>
    </source>
</reference>
<accession>A0A9D4TEE3</accession>
<dbReference type="InterPro" id="IPR057435">
    <property type="entry name" value="Lips"/>
</dbReference>
<dbReference type="InterPro" id="IPR013783">
    <property type="entry name" value="Ig-like_fold"/>
</dbReference>
<evidence type="ECO:0000313" key="4">
    <source>
        <dbReference type="Proteomes" id="UP000821837"/>
    </source>
</evidence>
<dbReference type="EMBL" id="JABSTV010000006">
    <property type="protein sequence ID" value="KAH7989028.1"/>
    <property type="molecule type" value="Genomic_DNA"/>
</dbReference>
<dbReference type="PANTHER" id="PTHR37686">
    <property type="entry name" value="LD36006P"/>
    <property type="match status" value="1"/>
</dbReference>
<reference evidence="3" key="2">
    <citation type="submission" date="2021-09" db="EMBL/GenBank/DDBJ databases">
        <authorList>
            <person name="Jia N."/>
            <person name="Wang J."/>
            <person name="Shi W."/>
            <person name="Du L."/>
            <person name="Sun Y."/>
            <person name="Zhan W."/>
            <person name="Jiang J."/>
            <person name="Wang Q."/>
            <person name="Zhang B."/>
            <person name="Ji P."/>
            <person name="Sakyi L.B."/>
            <person name="Cui X."/>
            <person name="Yuan T."/>
            <person name="Jiang B."/>
            <person name="Yang W."/>
            <person name="Lam T.T.-Y."/>
            <person name="Chang Q."/>
            <person name="Ding S."/>
            <person name="Wang X."/>
            <person name="Zhu J."/>
            <person name="Ruan X."/>
            <person name="Zhao L."/>
            <person name="Wei J."/>
            <person name="Que T."/>
            <person name="Du C."/>
            <person name="Cheng J."/>
            <person name="Dai P."/>
            <person name="Han X."/>
            <person name="Huang E."/>
            <person name="Gao Y."/>
            <person name="Liu J."/>
            <person name="Shao H."/>
            <person name="Ye R."/>
            <person name="Li L."/>
            <person name="Wei W."/>
            <person name="Wang X."/>
            <person name="Wang C."/>
            <person name="Huo Q."/>
            <person name="Li W."/>
            <person name="Guo W."/>
            <person name="Chen H."/>
            <person name="Chen S."/>
            <person name="Zhou L."/>
            <person name="Zhou L."/>
            <person name="Ni X."/>
            <person name="Tian J."/>
            <person name="Zhou Y."/>
            <person name="Sheng Y."/>
            <person name="Liu T."/>
            <person name="Pan Y."/>
            <person name="Xia L."/>
            <person name="Li J."/>
            <person name="Zhao F."/>
            <person name="Cao W."/>
        </authorList>
    </citation>
    <scope>NUCLEOTIDE SEQUENCE</scope>
    <source>
        <strain evidence="3">Rsan-2018</strain>
        <tissue evidence="3">Larvae</tissue>
    </source>
</reference>
<name>A0A9D4TEE3_RHISA</name>
<organism evidence="3 4">
    <name type="scientific">Rhipicephalus sanguineus</name>
    <name type="common">Brown dog tick</name>
    <name type="synonym">Ixodes sanguineus</name>
    <dbReference type="NCBI Taxonomy" id="34632"/>
    <lineage>
        <taxon>Eukaryota</taxon>
        <taxon>Metazoa</taxon>
        <taxon>Ecdysozoa</taxon>
        <taxon>Arthropoda</taxon>
        <taxon>Chelicerata</taxon>
        <taxon>Arachnida</taxon>
        <taxon>Acari</taxon>
        <taxon>Parasitiformes</taxon>
        <taxon>Ixodida</taxon>
        <taxon>Ixodoidea</taxon>
        <taxon>Ixodidae</taxon>
        <taxon>Rhipicephalinae</taxon>
        <taxon>Rhipicephalus</taxon>
        <taxon>Rhipicephalus</taxon>
    </lineage>
</organism>
<feature type="region of interest" description="Disordered" evidence="1">
    <location>
        <begin position="182"/>
        <end position="219"/>
    </location>
</feature>
<dbReference type="VEuPathDB" id="VectorBase:RSAN_043167"/>
<dbReference type="Pfam" id="PF07679">
    <property type="entry name" value="I-set"/>
    <property type="match status" value="1"/>
</dbReference>
<gene>
    <name evidence="3" type="ORF">HPB52_025236</name>
</gene>
<dbReference type="InterPro" id="IPR013098">
    <property type="entry name" value="Ig_I-set"/>
</dbReference>
<dbReference type="PANTHER" id="PTHR37686:SF1">
    <property type="entry name" value="LD36006P"/>
    <property type="match status" value="1"/>
</dbReference>
<dbReference type="Pfam" id="PF25228">
    <property type="entry name" value="Lips"/>
    <property type="match status" value="1"/>
</dbReference>
<dbReference type="InterPro" id="IPR036179">
    <property type="entry name" value="Ig-like_dom_sf"/>
</dbReference>